<proteinExistence type="predicted"/>
<reference evidence="1" key="1">
    <citation type="journal article" date="2021" name="Proc. Natl. Acad. Sci. U.S.A.">
        <title>A Catalog of Tens of Thousands of Viruses from Human Metagenomes Reveals Hidden Associations with Chronic Diseases.</title>
        <authorList>
            <person name="Tisza M.J."/>
            <person name="Buck C.B."/>
        </authorList>
    </citation>
    <scope>NUCLEOTIDE SEQUENCE</scope>
    <source>
        <strain evidence="1">CtZNX6</strain>
    </source>
</reference>
<organism evidence="1">
    <name type="scientific">Myoviridae sp. ctZNX6</name>
    <dbReference type="NCBI Taxonomy" id="2825127"/>
    <lineage>
        <taxon>Viruses</taxon>
        <taxon>Duplodnaviria</taxon>
        <taxon>Heunggongvirae</taxon>
        <taxon>Uroviricota</taxon>
        <taxon>Caudoviricetes</taxon>
    </lineage>
</organism>
<accession>A0A8S5PBD0</accession>
<name>A0A8S5PBD0_9CAUD</name>
<sequence length="509" mass="55761">MMVSVPTGYNPYTDTRRVELSFSFGVVAPEAAELAVPASSAQSTVSVIGQTVDGVEQMSGNYTSLEKNMWVLDGSRDLYPGEQTGWNSAVLSGDDGVYSSAPYLEFTFPENQDSFGFTLIFDDTQPENHPAEIVTTAWNANGAQLGTTTTHPTDYTHVISLPTQDYRRVRFTFTKSAIPHRRVRVCGVRFGVRYDYNADTIEGVEIRQSISPFAESLPSAEVEATVDNSEQLYNMVNPSGLYAYLQDGQFMDWTITVNGDAVYMGRAYFTTAESEDGGLTASITFNDWLYVLDNVEYTGAGSGTWTLQAAVTALLAKVSNKFTAVYDAGLGSVVIGNTIPENTSIREALRLCAQAAMCTCYIDRDNALHFTRPALSTPADEWTLDVQHSAAQIKVGQLYNSIKLTAGQSADGEDVVYFSRNIASDDIERVYEVSNPCVTPALGQQVANWLLAWVQRRVSYELTPRGNPALELLDTVKIDDVYNVNGNAIITQLDYSYDGGLTCDAEAIR</sequence>
<evidence type="ECO:0000313" key="1">
    <source>
        <dbReference type="EMBL" id="DAE03763.1"/>
    </source>
</evidence>
<protein>
    <submittedName>
        <fullName evidence="1">43 kDa tail protein</fullName>
    </submittedName>
</protein>
<dbReference type="EMBL" id="BK015373">
    <property type="protein sequence ID" value="DAE03763.1"/>
    <property type="molecule type" value="Genomic_DNA"/>
</dbReference>